<accession>A0AAW6TS10</accession>
<dbReference type="EMBL" id="JASCXX010000001">
    <property type="protein sequence ID" value="MDI6447490.1"/>
    <property type="molecule type" value="Genomic_DNA"/>
</dbReference>
<name>A0AAW6TS10_9BACT</name>
<dbReference type="RefSeq" id="WP_349242900.1">
    <property type="nucleotide sequence ID" value="NZ_JASCXX010000001.1"/>
</dbReference>
<dbReference type="GO" id="GO:0003677">
    <property type="term" value="F:DNA binding"/>
    <property type="evidence" value="ECO:0007669"/>
    <property type="project" value="UniProtKB-KW"/>
</dbReference>
<dbReference type="InterPro" id="IPR036388">
    <property type="entry name" value="WH-like_DNA-bd_sf"/>
</dbReference>
<organism evidence="11 12">
    <name type="scientific">Anaerobaca lacustris</name>
    <dbReference type="NCBI Taxonomy" id="3044600"/>
    <lineage>
        <taxon>Bacteria</taxon>
        <taxon>Pseudomonadati</taxon>
        <taxon>Planctomycetota</taxon>
        <taxon>Phycisphaerae</taxon>
        <taxon>Sedimentisphaerales</taxon>
        <taxon>Anaerobacaceae</taxon>
        <taxon>Anaerobaca</taxon>
    </lineage>
</organism>
<dbReference type="GO" id="GO:0046983">
    <property type="term" value="F:protein dimerization activity"/>
    <property type="evidence" value="ECO:0007669"/>
    <property type="project" value="InterPro"/>
</dbReference>
<dbReference type="InterPro" id="IPR008988">
    <property type="entry name" value="Transcriptional_repressor_C"/>
</dbReference>
<dbReference type="SUPFAM" id="SSF47979">
    <property type="entry name" value="Iron-dependent repressor protein, dimerization domain"/>
    <property type="match status" value="1"/>
</dbReference>
<dbReference type="GO" id="GO:0046914">
    <property type="term" value="F:transition metal ion binding"/>
    <property type="evidence" value="ECO:0007669"/>
    <property type="project" value="InterPro"/>
</dbReference>
<evidence type="ECO:0000313" key="12">
    <source>
        <dbReference type="Proteomes" id="UP001431776"/>
    </source>
</evidence>
<dbReference type="Proteomes" id="UP001431776">
    <property type="component" value="Unassembled WGS sequence"/>
</dbReference>
<dbReference type="Pfam" id="PF02742">
    <property type="entry name" value="Fe_dep_repr_C"/>
    <property type="match status" value="1"/>
</dbReference>
<dbReference type="InterPro" id="IPR022689">
    <property type="entry name" value="Iron_dep_repressor"/>
</dbReference>
<gene>
    <name evidence="11" type="ORF">QJ522_00420</name>
</gene>
<reference evidence="11" key="1">
    <citation type="submission" date="2023-05" db="EMBL/GenBank/DDBJ databases">
        <title>Anaerotaeda fermentans gen. nov., sp. nov., a novel anaerobic planctomycete of the new family within the order Sedimentisphaerales isolated from Taman Peninsula, Russia.</title>
        <authorList>
            <person name="Khomyakova M.A."/>
            <person name="Merkel A.Y."/>
            <person name="Slobodkin A.I."/>
        </authorList>
    </citation>
    <scope>NUCLEOTIDE SEQUENCE</scope>
    <source>
        <strain evidence="11">M17dextr</strain>
    </source>
</reference>
<keyword evidence="7" id="KW-0238">DNA-binding</keyword>
<dbReference type="SMART" id="SM00529">
    <property type="entry name" value="HTH_DTXR"/>
    <property type="match status" value="1"/>
</dbReference>
<comment type="function">
    <text evidence="9">In the presence of manganese, represses expression of mntH and mntS. Up-regulates expression of mntP.</text>
</comment>
<proteinExistence type="inferred from homology"/>
<dbReference type="InterPro" id="IPR007167">
    <property type="entry name" value="Fe-transptr_FeoA-like"/>
</dbReference>
<dbReference type="SMART" id="SM00899">
    <property type="entry name" value="FeoA"/>
    <property type="match status" value="1"/>
</dbReference>
<keyword evidence="5" id="KW-0408">Iron</keyword>
<dbReference type="PROSITE" id="PS50944">
    <property type="entry name" value="HTH_DTXR"/>
    <property type="match status" value="1"/>
</dbReference>
<evidence type="ECO:0000256" key="6">
    <source>
        <dbReference type="ARBA" id="ARBA00023015"/>
    </source>
</evidence>
<dbReference type="InterPro" id="IPR036390">
    <property type="entry name" value="WH_DNA-bd_sf"/>
</dbReference>
<dbReference type="PANTHER" id="PTHR33238">
    <property type="entry name" value="IRON (METAL) DEPENDENT REPRESSOR, DTXR FAMILY"/>
    <property type="match status" value="1"/>
</dbReference>
<dbReference type="Gene3D" id="2.30.30.90">
    <property type="match status" value="1"/>
</dbReference>
<evidence type="ECO:0000259" key="10">
    <source>
        <dbReference type="PROSITE" id="PS50944"/>
    </source>
</evidence>
<dbReference type="Gene3D" id="1.10.10.10">
    <property type="entry name" value="Winged helix-like DNA-binding domain superfamily/Winged helix DNA-binding domain"/>
    <property type="match status" value="1"/>
</dbReference>
<dbReference type="InterPro" id="IPR050536">
    <property type="entry name" value="DtxR_MntR_Metal-Reg"/>
</dbReference>
<sequence>MVFESTKTLSASLEDYLQAIFWTAAAKGAARAKDIARQLGVKASSVTGALQTLAEKKFVHYQPYEAITLTAEGFDEAARVAQRHFVVREFFVTVLGLDEAVAEEEACRMEHCLGDDIAERLATLMEFVKAHPDMESGVSQLLAERYRSAEIPAQVRRGPVTVADLRSGQKAVIVAVRSGGALARRLVDMGLGRGALVEVEGAAPTGDPIRVKIRGYQLALRRTEAAAISVVGK</sequence>
<evidence type="ECO:0000313" key="11">
    <source>
        <dbReference type="EMBL" id="MDI6447490.1"/>
    </source>
</evidence>
<dbReference type="Pfam" id="PF01325">
    <property type="entry name" value="Fe_dep_repress"/>
    <property type="match status" value="1"/>
</dbReference>
<comment type="caution">
    <text evidence="11">The sequence shown here is derived from an EMBL/GenBank/DDBJ whole genome shotgun (WGS) entry which is preliminary data.</text>
</comment>
<evidence type="ECO:0000256" key="8">
    <source>
        <dbReference type="ARBA" id="ARBA00023163"/>
    </source>
</evidence>
<evidence type="ECO:0000256" key="2">
    <source>
        <dbReference type="ARBA" id="ARBA00007871"/>
    </source>
</evidence>
<keyword evidence="8" id="KW-0804">Transcription</keyword>
<dbReference type="PANTHER" id="PTHR33238:SF7">
    <property type="entry name" value="IRON-DEPENDENT TRANSCRIPTIONAL REGULATOR"/>
    <property type="match status" value="1"/>
</dbReference>
<dbReference type="GO" id="GO:0003700">
    <property type="term" value="F:DNA-binding transcription factor activity"/>
    <property type="evidence" value="ECO:0007669"/>
    <property type="project" value="InterPro"/>
</dbReference>
<feature type="domain" description="HTH dtxR-type" evidence="10">
    <location>
        <begin position="9"/>
        <end position="70"/>
    </location>
</feature>
<dbReference type="Pfam" id="PF04023">
    <property type="entry name" value="FeoA"/>
    <property type="match status" value="1"/>
</dbReference>
<comment type="similarity">
    <text evidence="2">Belongs to the DtxR/MntR family.</text>
</comment>
<comment type="subunit">
    <text evidence="3">Homodimer.</text>
</comment>
<dbReference type="GO" id="GO:0005737">
    <property type="term" value="C:cytoplasm"/>
    <property type="evidence" value="ECO:0007669"/>
    <property type="project" value="UniProtKB-SubCell"/>
</dbReference>
<dbReference type="InterPro" id="IPR038157">
    <property type="entry name" value="FeoA_core_dom"/>
</dbReference>
<keyword evidence="6" id="KW-0805">Transcription regulation</keyword>
<dbReference type="InterPro" id="IPR001367">
    <property type="entry name" value="Fe_dep_repressor"/>
</dbReference>
<evidence type="ECO:0000256" key="4">
    <source>
        <dbReference type="ARBA" id="ARBA00022386"/>
    </source>
</evidence>
<evidence type="ECO:0000256" key="7">
    <source>
        <dbReference type="ARBA" id="ARBA00023125"/>
    </source>
</evidence>
<evidence type="ECO:0000256" key="9">
    <source>
        <dbReference type="ARBA" id="ARBA00025185"/>
    </source>
</evidence>
<dbReference type="SUPFAM" id="SSF46785">
    <property type="entry name" value="Winged helix' DNA-binding domain"/>
    <property type="match status" value="1"/>
</dbReference>
<evidence type="ECO:0000256" key="5">
    <source>
        <dbReference type="ARBA" id="ARBA00023004"/>
    </source>
</evidence>
<evidence type="ECO:0000256" key="1">
    <source>
        <dbReference type="ARBA" id="ARBA00004496"/>
    </source>
</evidence>
<dbReference type="InterPro" id="IPR022687">
    <property type="entry name" value="HTH_DTXR"/>
</dbReference>
<comment type="subcellular location">
    <subcellularLocation>
        <location evidence="1">Cytoplasm</location>
    </subcellularLocation>
</comment>
<dbReference type="InterPro" id="IPR036421">
    <property type="entry name" value="Fe_dep_repressor_sf"/>
</dbReference>
<evidence type="ECO:0000256" key="3">
    <source>
        <dbReference type="ARBA" id="ARBA00011738"/>
    </source>
</evidence>
<protein>
    <recommendedName>
        <fullName evidence="4">Transcriptional regulator MntR</fullName>
    </recommendedName>
</protein>
<dbReference type="SUPFAM" id="SSF50037">
    <property type="entry name" value="C-terminal domain of transcriptional repressors"/>
    <property type="match status" value="1"/>
</dbReference>
<dbReference type="AlphaFoldDB" id="A0AAW6TS10"/>
<dbReference type="Gene3D" id="1.10.60.10">
    <property type="entry name" value="Iron dependent repressor, metal binding and dimerisation domain"/>
    <property type="match status" value="1"/>
</dbReference>
<keyword evidence="12" id="KW-1185">Reference proteome</keyword>